<evidence type="ECO:0000256" key="4">
    <source>
        <dbReference type="ARBA" id="ARBA00023163"/>
    </source>
</evidence>
<dbReference type="GO" id="GO:0003677">
    <property type="term" value="F:DNA binding"/>
    <property type="evidence" value="ECO:0007669"/>
    <property type="project" value="UniProtKB-KW"/>
</dbReference>
<reference evidence="9" key="1">
    <citation type="submission" date="2013-01" db="EMBL/GenBank/DDBJ databases">
        <title>Draft Genome Sequence of a Mulberry Tree, Morus notabilis C.K. Schneid.</title>
        <authorList>
            <person name="He N."/>
            <person name="Zhao S."/>
        </authorList>
    </citation>
    <scope>NUCLEOTIDE SEQUENCE</scope>
</reference>
<dbReference type="STRING" id="981085.W9SKQ9"/>
<evidence type="ECO:0000256" key="6">
    <source>
        <dbReference type="SAM" id="MobiDB-lite"/>
    </source>
</evidence>
<keyword evidence="3" id="KW-0238">DNA-binding</keyword>
<feature type="domain" description="TF-B3" evidence="7">
    <location>
        <begin position="21"/>
        <end position="114"/>
    </location>
</feature>
<feature type="domain" description="TF-B3" evidence="7">
    <location>
        <begin position="402"/>
        <end position="496"/>
    </location>
</feature>
<keyword evidence="9" id="KW-1185">Reference proteome</keyword>
<evidence type="ECO:0000256" key="1">
    <source>
        <dbReference type="ARBA" id="ARBA00004123"/>
    </source>
</evidence>
<feature type="region of interest" description="Disordered" evidence="6">
    <location>
        <begin position="162"/>
        <end position="223"/>
    </location>
</feature>
<sequence>MNVCGNEKDDVQTKFSLIIPHFFKIILKETLNNNKLQIPNKFLRLYGDTLSGKVCLELPCGLRWEVRLTKSNGKVWMDKGWTDFSKYYSLGHGDLLVFRYEGNSKFHVLIFDKSTTEIDYPSNPNRFEKHDDTDRKPHEFCVEEGIEDDDSVVEVPETFLPHPKTREKSPIPCPRPHKRARTNRHVDKTQSNQSYQRPKADNINFPTKGGGGEKSVPPRRKKCGDTRKKLLTAKEMAKALRRASGFKSKDPFSKVKFVMQPSYVGAECTSLWLPSFFVKKYLKSKHADVILKAPDGRTWSVKYTFGVHEETPEGKFYLSTDILFEVYIFRENGNSTMLPVHKAAASKVRPKGSLSSKVEAGNTINKKTEMSAPETCRKPLTINKKARALETASGYQSENPFFTVTLGASYTTKRCDLNLPTAFSKNSFEGKAKTAILQVGNISWPVELLHYPSDYKFSRGWYAFAKEMSLRPGDVCIFELIDRNKLVLKVSIFGQNRTKTLNVAD</sequence>
<evidence type="ECO:0000256" key="5">
    <source>
        <dbReference type="ARBA" id="ARBA00023242"/>
    </source>
</evidence>
<evidence type="ECO:0000259" key="7">
    <source>
        <dbReference type="PROSITE" id="PS50863"/>
    </source>
</evidence>
<gene>
    <name evidence="8" type="ORF">L484_026753</name>
</gene>
<dbReference type="PROSITE" id="PS50863">
    <property type="entry name" value="B3"/>
    <property type="match status" value="2"/>
</dbReference>
<comment type="subcellular location">
    <subcellularLocation>
        <location evidence="1">Nucleus</location>
    </subcellularLocation>
</comment>
<dbReference type="PANTHER" id="PTHR31920">
    <property type="entry name" value="B3 DOMAIN-CONTAINING"/>
    <property type="match status" value="1"/>
</dbReference>
<dbReference type="Proteomes" id="UP000030645">
    <property type="component" value="Unassembled WGS sequence"/>
</dbReference>
<keyword evidence="2" id="KW-0805">Transcription regulation</keyword>
<evidence type="ECO:0000313" key="9">
    <source>
        <dbReference type="Proteomes" id="UP000030645"/>
    </source>
</evidence>
<organism evidence="8 9">
    <name type="scientific">Morus notabilis</name>
    <dbReference type="NCBI Taxonomy" id="981085"/>
    <lineage>
        <taxon>Eukaryota</taxon>
        <taxon>Viridiplantae</taxon>
        <taxon>Streptophyta</taxon>
        <taxon>Embryophyta</taxon>
        <taxon>Tracheophyta</taxon>
        <taxon>Spermatophyta</taxon>
        <taxon>Magnoliopsida</taxon>
        <taxon>eudicotyledons</taxon>
        <taxon>Gunneridae</taxon>
        <taxon>Pentapetalae</taxon>
        <taxon>rosids</taxon>
        <taxon>fabids</taxon>
        <taxon>Rosales</taxon>
        <taxon>Moraceae</taxon>
        <taxon>Moreae</taxon>
        <taxon>Morus</taxon>
    </lineage>
</organism>
<dbReference type="SUPFAM" id="SSF101936">
    <property type="entry name" value="DNA-binding pseudobarrel domain"/>
    <property type="match status" value="3"/>
</dbReference>
<protein>
    <submittedName>
        <fullName evidence="8">B3 domain-containing transcription factor VRN1</fullName>
    </submittedName>
</protein>
<name>W9SKQ9_9ROSA</name>
<dbReference type="Pfam" id="PF02362">
    <property type="entry name" value="B3"/>
    <property type="match status" value="2"/>
</dbReference>
<dbReference type="AlphaFoldDB" id="W9SKQ9"/>
<evidence type="ECO:0000256" key="3">
    <source>
        <dbReference type="ARBA" id="ARBA00023125"/>
    </source>
</evidence>
<dbReference type="eggNOG" id="ENOG502S27N">
    <property type="taxonomic scope" value="Eukaryota"/>
</dbReference>
<dbReference type="Gene3D" id="2.40.330.10">
    <property type="entry name" value="DNA-binding pseudobarrel domain"/>
    <property type="match status" value="3"/>
</dbReference>
<dbReference type="CDD" id="cd10017">
    <property type="entry name" value="B3_DNA"/>
    <property type="match status" value="3"/>
</dbReference>
<accession>W9SKQ9</accession>
<dbReference type="GO" id="GO:0005634">
    <property type="term" value="C:nucleus"/>
    <property type="evidence" value="ECO:0007669"/>
    <property type="project" value="UniProtKB-SubCell"/>
</dbReference>
<proteinExistence type="predicted"/>
<keyword evidence="5" id="KW-0539">Nucleus</keyword>
<evidence type="ECO:0000256" key="2">
    <source>
        <dbReference type="ARBA" id="ARBA00023015"/>
    </source>
</evidence>
<keyword evidence="4" id="KW-0804">Transcription</keyword>
<dbReference type="SMART" id="SM01019">
    <property type="entry name" value="B3"/>
    <property type="match status" value="2"/>
</dbReference>
<dbReference type="PANTHER" id="PTHR31920:SF108">
    <property type="entry name" value="B3 DOMAIN-CONTAINING TRANSCRIPTION FACTOR VRN1-LIKE"/>
    <property type="match status" value="1"/>
</dbReference>
<dbReference type="InterPro" id="IPR050655">
    <property type="entry name" value="Plant_B3_domain"/>
</dbReference>
<dbReference type="InterPro" id="IPR015300">
    <property type="entry name" value="DNA-bd_pseudobarrel_sf"/>
</dbReference>
<dbReference type="InterPro" id="IPR003340">
    <property type="entry name" value="B3_DNA-bd"/>
</dbReference>
<dbReference type="EMBL" id="KE346359">
    <property type="protein sequence ID" value="EXC35446.1"/>
    <property type="molecule type" value="Genomic_DNA"/>
</dbReference>
<evidence type="ECO:0000313" key="8">
    <source>
        <dbReference type="EMBL" id="EXC35446.1"/>
    </source>
</evidence>